<keyword evidence="6 7" id="KW-0349">Heme</keyword>
<dbReference type="Pfam" id="PF00067">
    <property type="entry name" value="p450"/>
    <property type="match status" value="1"/>
</dbReference>
<dbReference type="InterPro" id="IPR017972">
    <property type="entry name" value="Cyt_P450_CS"/>
</dbReference>
<dbReference type="Gene3D" id="1.10.630.10">
    <property type="entry name" value="Cytochrome P450"/>
    <property type="match status" value="1"/>
</dbReference>
<dbReference type="EMBL" id="CAJVPK010001015">
    <property type="protein sequence ID" value="CAG8565494.1"/>
    <property type="molecule type" value="Genomic_DNA"/>
</dbReference>
<protein>
    <submittedName>
        <fullName evidence="9">3340_t:CDS:1</fullName>
    </submittedName>
</protein>
<comment type="similarity">
    <text evidence="2 7">Belongs to the cytochrome P450 family.</text>
</comment>
<evidence type="ECO:0000256" key="5">
    <source>
        <dbReference type="ARBA" id="ARBA00023033"/>
    </source>
</evidence>
<keyword evidence="3 6" id="KW-0479">Metal-binding</keyword>
<keyword evidence="10" id="KW-1185">Reference proteome</keyword>
<dbReference type="GO" id="GO:0005506">
    <property type="term" value="F:iron ion binding"/>
    <property type="evidence" value="ECO:0007669"/>
    <property type="project" value="InterPro"/>
</dbReference>
<name>A0A9N9BGZ6_9GLOM</name>
<feature type="binding site" description="axial binding residue" evidence="6">
    <location>
        <position position="408"/>
    </location>
    <ligand>
        <name>heme</name>
        <dbReference type="ChEBI" id="CHEBI:30413"/>
    </ligand>
    <ligandPart>
        <name>Fe</name>
        <dbReference type="ChEBI" id="CHEBI:18248"/>
    </ligandPart>
</feature>
<evidence type="ECO:0000256" key="2">
    <source>
        <dbReference type="ARBA" id="ARBA00010617"/>
    </source>
</evidence>
<keyword evidence="7" id="KW-0560">Oxidoreductase</keyword>
<proteinExistence type="inferred from homology"/>
<feature type="transmembrane region" description="Helical" evidence="8">
    <location>
        <begin position="7"/>
        <end position="24"/>
    </location>
</feature>
<evidence type="ECO:0000256" key="1">
    <source>
        <dbReference type="ARBA" id="ARBA00001971"/>
    </source>
</evidence>
<dbReference type="GO" id="GO:0004497">
    <property type="term" value="F:monooxygenase activity"/>
    <property type="evidence" value="ECO:0007669"/>
    <property type="project" value="UniProtKB-KW"/>
</dbReference>
<dbReference type="PANTHER" id="PTHR46206">
    <property type="entry name" value="CYTOCHROME P450"/>
    <property type="match status" value="1"/>
</dbReference>
<keyword evidence="8" id="KW-0472">Membrane</keyword>
<evidence type="ECO:0000313" key="9">
    <source>
        <dbReference type="EMBL" id="CAG8565494.1"/>
    </source>
</evidence>
<dbReference type="OrthoDB" id="1844152at2759"/>
<comment type="cofactor">
    <cofactor evidence="1 6">
        <name>heme</name>
        <dbReference type="ChEBI" id="CHEBI:30413"/>
    </cofactor>
</comment>
<reference evidence="9" key="1">
    <citation type="submission" date="2021-06" db="EMBL/GenBank/DDBJ databases">
        <authorList>
            <person name="Kallberg Y."/>
            <person name="Tangrot J."/>
            <person name="Rosling A."/>
        </authorList>
    </citation>
    <scope>NUCLEOTIDE SEQUENCE</scope>
    <source>
        <strain evidence="9">AZ414A</strain>
    </source>
</reference>
<evidence type="ECO:0000256" key="6">
    <source>
        <dbReference type="PIRSR" id="PIRSR602403-1"/>
    </source>
</evidence>
<dbReference type="PANTHER" id="PTHR46206:SF6">
    <property type="entry name" value="CYTOCHROME P450 MONOOXYGENASE AN1598-RELATED"/>
    <property type="match status" value="1"/>
</dbReference>
<dbReference type="PROSITE" id="PS00086">
    <property type="entry name" value="CYTOCHROME_P450"/>
    <property type="match status" value="1"/>
</dbReference>
<keyword evidence="8" id="KW-0812">Transmembrane</keyword>
<comment type="caution">
    <text evidence="9">The sequence shown here is derived from an EMBL/GenBank/DDBJ whole genome shotgun (WGS) entry which is preliminary data.</text>
</comment>
<sequence length="462" mass="52811">MYFSFETIQTLVVGFIVIYVILWIREPRLCKNEPPLVPYKIPIIGHTIDFVFNAKTFFSECRKQYGDTFNLHVFGQVITVAGNKALREVFKAGDSFDLHEANKDMLPVHHLLPRVNGSSNIPHLSKMVREEITTKLSLYTGRMQEQLMIAINKEIGDCPTNMVVGEEIAKHEDIVNAFANIATEFGTFFSLPPFLSFIHPKVHQQVSTLPIRFGWNPVRKDINTMKKYMRPLDVIEYYLNEPGYGTTVITDEYLNYICEVLVVLIFGSVHSTSRQIAGALYDFAGRPELWDDLYEEQVKIDKECNGVLTLEYIDKMVKLDSLVRESIRSFGDIAGLIHKCMDDSFTFKNNTTIPKGRMVYIYINDSHYDKLYGSEPKSFLPYYGLNNKKLATSVDKNYIAFGAGKHACPGRFLAVNEIKICLHKLILNYHLKTESGKINEKKNIGPFAVLPSTGIIFENRRK</sequence>
<keyword evidence="8" id="KW-1133">Transmembrane helix</keyword>
<dbReference type="PRINTS" id="PR00465">
    <property type="entry name" value="EP450IV"/>
</dbReference>
<keyword evidence="4 6" id="KW-0408">Iron</keyword>
<accession>A0A9N9BGZ6</accession>
<dbReference type="GO" id="GO:0020037">
    <property type="term" value="F:heme binding"/>
    <property type="evidence" value="ECO:0007669"/>
    <property type="project" value="InterPro"/>
</dbReference>
<evidence type="ECO:0000313" key="10">
    <source>
        <dbReference type="Proteomes" id="UP000789706"/>
    </source>
</evidence>
<dbReference type="InterPro" id="IPR001128">
    <property type="entry name" value="Cyt_P450"/>
</dbReference>
<evidence type="ECO:0000256" key="8">
    <source>
        <dbReference type="SAM" id="Phobius"/>
    </source>
</evidence>
<evidence type="ECO:0000256" key="3">
    <source>
        <dbReference type="ARBA" id="ARBA00022723"/>
    </source>
</evidence>
<dbReference type="InterPro" id="IPR002403">
    <property type="entry name" value="Cyt_P450_E_grp-IV"/>
</dbReference>
<organism evidence="9 10">
    <name type="scientific">Diversispora eburnea</name>
    <dbReference type="NCBI Taxonomy" id="1213867"/>
    <lineage>
        <taxon>Eukaryota</taxon>
        <taxon>Fungi</taxon>
        <taxon>Fungi incertae sedis</taxon>
        <taxon>Mucoromycota</taxon>
        <taxon>Glomeromycotina</taxon>
        <taxon>Glomeromycetes</taxon>
        <taxon>Diversisporales</taxon>
        <taxon>Diversisporaceae</taxon>
        <taxon>Diversispora</taxon>
    </lineage>
</organism>
<dbReference type="InterPro" id="IPR036396">
    <property type="entry name" value="Cyt_P450_sf"/>
</dbReference>
<dbReference type="Proteomes" id="UP000789706">
    <property type="component" value="Unassembled WGS sequence"/>
</dbReference>
<keyword evidence="5 7" id="KW-0503">Monooxygenase</keyword>
<evidence type="ECO:0000256" key="7">
    <source>
        <dbReference type="RuleBase" id="RU000461"/>
    </source>
</evidence>
<dbReference type="AlphaFoldDB" id="A0A9N9BGZ6"/>
<evidence type="ECO:0000256" key="4">
    <source>
        <dbReference type="ARBA" id="ARBA00023004"/>
    </source>
</evidence>
<dbReference type="SUPFAM" id="SSF48264">
    <property type="entry name" value="Cytochrome P450"/>
    <property type="match status" value="1"/>
</dbReference>
<gene>
    <name evidence="9" type="ORF">DEBURN_LOCUS7804</name>
</gene>
<dbReference type="GO" id="GO:0016705">
    <property type="term" value="F:oxidoreductase activity, acting on paired donors, with incorporation or reduction of molecular oxygen"/>
    <property type="evidence" value="ECO:0007669"/>
    <property type="project" value="InterPro"/>
</dbReference>